<dbReference type="Gene3D" id="3.20.20.80">
    <property type="entry name" value="Glycosidases"/>
    <property type="match status" value="1"/>
</dbReference>
<protein>
    <submittedName>
        <fullName evidence="4">Glycoside hydrolase family 13 protein</fullName>
    </submittedName>
</protein>
<proteinExistence type="predicted"/>
<sequence length="609" mass="67527">MEPHHDGSPLYVSNQSPALGEWVQVRLRVPHTLGEPRAVRVRSNPDREPRFSEATLLSTAAGWDWWQAEILIENPVHGYRWVVRTGDGHDLWINARGVFDTETLDSEDFKLTSHPAPPRWASGTVLYQILPDRFARSAAASQREAPDWAIPAEWDDDVELEQPARSQQFFGGDLDGITLHLDHLEKLGVSALYLTPIFAGRSNHRYDASNFDTVDPLLGGDEALVRLVEAAHARGLRVLGDLTSNHSGDAHDWFVAAHRHPEAIESDFYHWLDDEQETYASWLGVPSLPKLNWNSPELRRRFIEGDDSIVAKWLKPPFALDGWRIDVANMTGRLADQDLNADVRRTIRRTMIDVNPDTLLVAESTNDASIDFQGDGWHGAMTYANFTRPLWGWLSEPGTPAGGGLGMNMSTMPTYTGQQFYRAHRQFSAGFPWQTRLATMNALDTHDTPRFATHALPGVIPVALGMSMTLPGIPVVFAGDEFGLTGIDGEHSRTPMPWERADEAGERIDLYATLIGLRRTHSSLNGGGMRWLHVGDDVLVYAREDEFETILVVAARADFDVRLHADAVGGVQSSTRLFGSAALSTDEDGIRLSGDGPAFAVWQLAGVAL</sequence>
<dbReference type="CDD" id="cd11338">
    <property type="entry name" value="AmyAc_CMD"/>
    <property type="match status" value="1"/>
</dbReference>
<evidence type="ECO:0000313" key="4">
    <source>
        <dbReference type="EMBL" id="PWC04580.1"/>
    </source>
</evidence>
<dbReference type="SUPFAM" id="SSF81296">
    <property type="entry name" value="E set domains"/>
    <property type="match status" value="1"/>
</dbReference>
<dbReference type="GO" id="GO:0004553">
    <property type="term" value="F:hydrolase activity, hydrolyzing O-glycosyl compounds"/>
    <property type="evidence" value="ECO:0007669"/>
    <property type="project" value="InterPro"/>
</dbReference>
<dbReference type="SMART" id="SM00642">
    <property type="entry name" value="Aamy"/>
    <property type="match status" value="1"/>
</dbReference>
<dbReference type="Pfam" id="PF00128">
    <property type="entry name" value="Alpha-amylase"/>
    <property type="match status" value="1"/>
</dbReference>
<keyword evidence="5" id="KW-1185">Reference proteome</keyword>
<dbReference type="RefSeq" id="WP_108963658.1">
    <property type="nucleotide sequence ID" value="NZ_QEFB01000018.1"/>
</dbReference>
<dbReference type="InterPro" id="IPR017853">
    <property type="entry name" value="GH"/>
</dbReference>
<dbReference type="InterPro" id="IPR014756">
    <property type="entry name" value="Ig_E-set"/>
</dbReference>
<organism evidence="4 5">
    <name type="scientific">Mycetocola zhujimingii</name>
    <dbReference type="NCBI Taxonomy" id="2079792"/>
    <lineage>
        <taxon>Bacteria</taxon>
        <taxon>Bacillati</taxon>
        <taxon>Actinomycetota</taxon>
        <taxon>Actinomycetes</taxon>
        <taxon>Micrococcales</taxon>
        <taxon>Microbacteriaceae</taxon>
        <taxon>Mycetocola</taxon>
    </lineage>
</organism>
<accession>A0A2U1TAH1</accession>
<dbReference type="CDD" id="cd02857">
    <property type="entry name" value="E_set_CDase_PDE_N"/>
    <property type="match status" value="1"/>
</dbReference>
<dbReference type="SUPFAM" id="SSF51445">
    <property type="entry name" value="(Trans)glycosidases"/>
    <property type="match status" value="1"/>
</dbReference>
<gene>
    <name evidence="4" type="ORF">DF223_14080</name>
</gene>
<keyword evidence="2" id="KW-0326">Glycosidase</keyword>
<reference evidence="5" key="1">
    <citation type="submission" date="2018-04" db="EMBL/GenBank/DDBJ databases">
        <authorList>
            <person name="Liu S."/>
            <person name="Wang Z."/>
            <person name="Li J."/>
        </authorList>
    </citation>
    <scope>NUCLEOTIDE SEQUENCE [LARGE SCALE GENOMIC DNA]</scope>
    <source>
        <strain evidence="5">622</strain>
    </source>
</reference>
<dbReference type="Proteomes" id="UP000244962">
    <property type="component" value="Unassembled WGS sequence"/>
</dbReference>
<dbReference type="Gene3D" id="2.60.40.10">
    <property type="entry name" value="Immunoglobulins"/>
    <property type="match status" value="1"/>
</dbReference>
<evidence type="ECO:0000313" key="5">
    <source>
        <dbReference type="Proteomes" id="UP000244962"/>
    </source>
</evidence>
<dbReference type="AlphaFoldDB" id="A0A2U1TAH1"/>
<feature type="domain" description="Glycosyl hydrolase family 13 catalytic" evidence="3">
    <location>
        <begin position="128"/>
        <end position="518"/>
    </location>
</feature>
<dbReference type="InterPro" id="IPR006047">
    <property type="entry name" value="GH13_cat_dom"/>
</dbReference>
<dbReference type="EMBL" id="QEFB01000018">
    <property type="protein sequence ID" value="PWC04580.1"/>
    <property type="molecule type" value="Genomic_DNA"/>
</dbReference>
<evidence type="ECO:0000256" key="2">
    <source>
        <dbReference type="ARBA" id="ARBA00023295"/>
    </source>
</evidence>
<dbReference type="PANTHER" id="PTHR10357">
    <property type="entry name" value="ALPHA-AMYLASE FAMILY MEMBER"/>
    <property type="match status" value="1"/>
</dbReference>
<evidence type="ECO:0000259" key="3">
    <source>
        <dbReference type="SMART" id="SM00642"/>
    </source>
</evidence>
<dbReference type="GO" id="GO:0005975">
    <property type="term" value="P:carbohydrate metabolic process"/>
    <property type="evidence" value="ECO:0007669"/>
    <property type="project" value="InterPro"/>
</dbReference>
<evidence type="ECO:0000256" key="1">
    <source>
        <dbReference type="ARBA" id="ARBA00022801"/>
    </source>
</evidence>
<comment type="caution">
    <text evidence="4">The sequence shown here is derived from an EMBL/GenBank/DDBJ whole genome shotgun (WGS) entry which is preliminary data.</text>
</comment>
<dbReference type="PANTHER" id="PTHR10357:SF210">
    <property type="entry name" value="MALTODEXTRIN GLUCOSIDASE"/>
    <property type="match status" value="1"/>
</dbReference>
<keyword evidence="1 4" id="KW-0378">Hydrolase</keyword>
<dbReference type="InterPro" id="IPR013783">
    <property type="entry name" value="Ig-like_fold"/>
</dbReference>
<dbReference type="InterPro" id="IPR004185">
    <property type="entry name" value="Glyco_hydro_13_lg-like_dom"/>
</dbReference>
<name>A0A2U1TAH1_9MICO</name>